<proteinExistence type="predicted"/>
<gene>
    <name evidence="1" type="ORF">PFISCL1PPCAC_20404</name>
</gene>
<feature type="non-terminal residue" evidence="1">
    <location>
        <position position="78"/>
    </location>
</feature>
<dbReference type="AlphaFoldDB" id="A0AAV5WB93"/>
<organism evidence="1 2">
    <name type="scientific">Pristionchus fissidentatus</name>
    <dbReference type="NCBI Taxonomy" id="1538716"/>
    <lineage>
        <taxon>Eukaryota</taxon>
        <taxon>Metazoa</taxon>
        <taxon>Ecdysozoa</taxon>
        <taxon>Nematoda</taxon>
        <taxon>Chromadorea</taxon>
        <taxon>Rhabditida</taxon>
        <taxon>Rhabditina</taxon>
        <taxon>Diplogasteromorpha</taxon>
        <taxon>Diplogasteroidea</taxon>
        <taxon>Neodiplogasteridae</taxon>
        <taxon>Pristionchus</taxon>
    </lineage>
</organism>
<accession>A0AAV5WB93</accession>
<feature type="non-terminal residue" evidence="1">
    <location>
        <position position="1"/>
    </location>
</feature>
<sequence>EKTTGTSVISILQRTSRSRLQVEAKRQKALSGDANGLNQEQSHYKDFETKGDNATASEDALEVHNEKIVKGNVSGSTM</sequence>
<evidence type="ECO:0000313" key="1">
    <source>
        <dbReference type="EMBL" id="GMT29107.1"/>
    </source>
</evidence>
<reference evidence="1" key="1">
    <citation type="submission" date="2023-10" db="EMBL/GenBank/DDBJ databases">
        <title>Genome assembly of Pristionchus species.</title>
        <authorList>
            <person name="Yoshida K."/>
            <person name="Sommer R.J."/>
        </authorList>
    </citation>
    <scope>NUCLEOTIDE SEQUENCE</scope>
    <source>
        <strain evidence="1">RS5133</strain>
    </source>
</reference>
<evidence type="ECO:0000313" key="2">
    <source>
        <dbReference type="Proteomes" id="UP001432322"/>
    </source>
</evidence>
<dbReference type="EMBL" id="BTSY01000005">
    <property type="protein sequence ID" value="GMT29107.1"/>
    <property type="molecule type" value="Genomic_DNA"/>
</dbReference>
<name>A0AAV5WB93_9BILA</name>
<keyword evidence="2" id="KW-1185">Reference proteome</keyword>
<dbReference type="Proteomes" id="UP001432322">
    <property type="component" value="Unassembled WGS sequence"/>
</dbReference>
<comment type="caution">
    <text evidence="1">The sequence shown here is derived from an EMBL/GenBank/DDBJ whole genome shotgun (WGS) entry which is preliminary data.</text>
</comment>
<protein>
    <submittedName>
        <fullName evidence="1">Uncharacterized protein</fullName>
    </submittedName>
</protein>